<comment type="caution">
    <text evidence="1">The sequence shown here is derived from an EMBL/GenBank/DDBJ whole genome shotgun (WGS) entry which is preliminary data.</text>
</comment>
<proteinExistence type="predicted"/>
<protein>
    <submittedName>
        <fullName evidence="1">Uncharacterized protein</fullName>
    </submittedName>
</protein>
<accession>A0A4Y2DAS3</accession>
<organism evidence="1 2">
    <name type="scientific">Araneus ventricosus</name>
    <name type="common">Orbweaver spider</name>
    <name type="synonym">Epeira ventricosa</name>
    <dbReference type="NCBI Taxonomy" id="182803"/>
    <lineage>
        <taxon>Eukaryota</taxon>
        <taxon>Metazoa</taxon>
        <taxon>Ecdysozoa</taxon>
        <taxon>Arthropoda</taxon>
        <taxon>Chelicerata</taxon>
        <taxon>Arachnida</taxon>
        <taxon>Araneae</taxon>
        <taxon>Araneomorphae</taxon>
        <taxon>Entelegynae</taxon>
        <taxon>Araneoidea</taxon>
        <taxon>Araneidae</taxon>
        <taxon>Araneus</taxon>
    </lineage>
</organism>
<evidence type="ECO:0000313" key="1">
    <source>
        <dbReference type="EMBL" id="GBM13810.1"/>
    </source>
</evidence>
<dbReference type="EMBL" id="BGPR01089066">
    <property type="protein sequence ID" value="GBM13810.1"/>
    <property type="molecule type" value="Genomic_DNA"/>
</dbReference>
<name>A0A4Y2DAS3_ARAVE</name>
<reference evidence="1 2" key="1">
    <citation type="journal article" date="2019" name="Sci. Rep.">
        <title>Orb-weaving spider Araneus ventricosus genome elucidates the spidroin gene catalogue.</title>
        <authorList>
            <person name="Kono N."/>
            <person name="Nakamura H."/>
            <person name="Ohtoshi R."/>
            <person name="Moran D.A.P."/>
            <person name="Shinohara A."/>
            <person name="Yoshida Y."/>
            <person name="Fujiwara M."/>
            <person name="Mori M."/>
            <person name="Tomita M."/>
            <person name="Arakawa K."/>
        </authorList>
    </citation>
    <scope>NUCLEOTIDE SEQUENCE [LARGE SCALE GENOMIC DNA]</scope>
</reference>
<dbReference type="Proteomes" id="UP000499080">
    <property type="component" value="Unassembled WGS sequence"/>
</dbReference>
<dbReference type="AlphaFoldDB" id="A0A4Y2DAS3"/>
<keyword evidence="2" id="KW-1185">Reference proteome</keyword>
<sequence length="88" mass="9868">MPFGPVNPIDTPYGQYVYNFTHSRKPLCSVPFGHIARRSGQLNGSKDRCEANHVSLREHGMHFLPRIPIPCSGVYSGVNVNVYVILEK</sequence>
<evidence type="ECO:0000313" key="2">
    <source>
        <dbReference type="Proteomes" id="UP000499080"/>
    </source>
</evidence>
<gene>
    <name evidence="1" type="ORF">AVEN_129472_1</name>
</gene>